<comment type="similarity">
    <text evidence="1">Belongs to the glycosyl hydrolase 2 family.</text>
</comment>
<dbReference type="PANTHER" id="PTHR10066">
    <property type="entry name" value="BETA-GLUCURONIDASE"/>
    <property type="match status" value="1"/>
</dbReference>
<evidence type="ECO:0000313" key="3">
    <source>
        <dbReference type="Proteomes" id="UP000887564"/>
    </source>
</evidence>
<dbReference type="Gene3D" id="3.20.20.80">
    <property type="entry name" value="Glycosidases"/>
    <property type="match status" value="1"/>
</dbReference>
<dbReference type="InterPro" id="IPR006103">
    <property type="entry name" value="Glyco_hydro_2_cat"/>
</dbReference>
<keyword evidence="3" id="KW-1185">Reference proteome</keyword>
<dbReference type="Proteomes" id="UP000887564">
    <property type="component" value="Unplaced"/>
</dbReference>
<organism evidence="3 4">
    <name type="scientific">Parascaris equorum</name>
    <name type="common">Equine roundworm</name>
    <dbReference type="NCBI Taxonomy" id="6256"/>
    <lineage>
        <taxon>Eukaryota</taxon>
        <taxon>Metazoa</taxon>
        <taxon>Ecdysozoa</taxon>
        <taxon>Nematoda</taxon>
        <taxon>Chromadorea</taxon>
        <taxon>Rhabditida</taxon>
        <taxon>Spirurina</taxon>
        <taxon>Ascaridomorpha</taxon>
        <taxon>Ascaridoidea</taxon>
        <taxon>Ascarididae</taxon>
        <taxon>Parascaris</taxon>
    </lineage>
</organism>
<name>A0A914R4T7_PAREQ</name>
<dbReference type="GO" id="GO:0030246">
    <property type="term" value="F:carbohydrate binding"/>
    <property type="evidence" value="ECO:0007669"/>
    <property type="project" value="TreeGrafter"/>
</dbReference>
<dbReference type="SUPFAM" id="SSF51445">
    <property type="entry name" value="(Trans)glycosidases"/>
    <property type="match status" value="1"/>
</dbReference>
<reference evidence="4" key="1">
    <citation type="submission" date="2022-11" db="UniProtKB">
        <authorList>
            <consortium name="WormBaseParasite"/>
        </authorList>
    </citation>
    <scope>IDENTIFICATION</scope>
</reference>
<dbReference type="AlphaFoldDB" id="A0A914R4T7"/>
<dbReference type="WBParaSite" id="PEQ_0000162901-mRNA-1">
    <property type="protein sequence ID" value="PEQ_0000162901-mRNA-1"/>
    <property type="gene ID" value="PEQ_0000162901"/>
</dbReference>
<dbReference type="GO" id="GO:0004566">
    <property type="term" value="F:beta-glucuronidase activity"/>
    <property type="evidence" value="ECO:0007669"/>
    <property type="project" value="TreeGrafter"/>
</dbReference>
<dbReference type="InterPro" id="IPR017853">
    <property type="entry name" value="GH"/>
</dbReference>
<protein>
    <submittedName>
        <fullName evidence="4">Glycoside hydrolase family 2 catalytic domain-containing protein</fullName>
    </submittedName>
</protein>
<evidence type="ECO:0000313" key="4">
    <source>
        <dbReference type="WBParaSite" id="PEQ_0000162901-mRNA-1"/>
    </source>
</evidence>
<evidence type="ECO:0000259" key="2">
    <source>
        <dbReference type="Pfam" id="PF02836"/>
    </source>
</evidence>
<dbReference type="GO" id="GO:0005975">
    <property type="term" value="P:carbohydrate metabolic process"/>
    <property type="evidence" value="ECO:0007669"/>
    <property type="project" value="InterPro"/>
</dbReference>
<feature type="domain" description="Glycoside hydrolase family 2 catalytic" evidence="2">
    <location>
        <begin position="1"/>
        <end position="48"/>
    </location>
</feature>
<sequence length="51" mass="5779">MTKDLNMLEWMNGNCYRTSHYPYSEERAAEADRRGLAVITEAPAVGLLFVS</sequence>
<dbReference type="GO" id="GO:0019391">
    <property type="term" value="P:glucuronoside catabolic process"/>
    <property type="evidence" value="ECO:0007669"/>
    <property type="project" value="TreeGrafter"/>
</dbReference>
<dbReference type="GO" id="GO:0005615">
    <property type="term" value="C:extracellular space"/>
    <property type="evidence" value="ECO:0007669"/>
    <property type="project" value="TreeGrafter"/>
</dbReference>
<dbReference type="PANTHER" id="PTHR10066:SF67">
    <property type="entry name" value="BETA-GLUCURONIDASE"/>
    <property type="match status" value="1"/>
</dbReference>
<proteinExistence type="inferred from homology"/>
<accession>A0A914R4T7</accession>
<evidence type="ECO:0000256" key="1">
    <source>
        <dbReference type="ARBA" id="ARBA00007401"/>
    </source>
</evidence>
<dbReference type="Pfam" id="PF02836">
    <property type="entry name" value="Glyco_hydro_2_C"/>
    <property type="match status" value="1"/>
</dbReference>